<keyword evidence="4 6" id="KW-1133">Transmembrane helix</keyword>
<dbReference type="GO" id="GO:0055085">
    <property type="term" value="P:transmembrane transport"/>
    <property type="evidence" value="ECO:0007669"/>
    <property type="project" value="TreeGrafter"/>
</dbReference>
<evidence type="ECO:0000313" key="7">
    <source>
        <dbReference type="EMBL" id="MBC8587887.1"/>
    </source>
</evidence>
<dbReference type="EMBL" id="JACRTG010000016">
    <property type="protein sequence ID" value="MBC8587887.1"/>
    <property type="molecule type" value="Genomic_DNA"/>
</dbReference>
<keyword evidence="8" id="KW-1185">Reference proteome</keyword>
<dbReference type="PANTHER" id="PTHR21716">
    <property type="entry name" value="TRANSMEMBRANE PROTEIN"/>
    <property type="match status" value="1"/>
</dbReference>
<evidence type="ECO:0000313" key="8">
    <source>
        <dbReference type="Proteomes" id="UP000601171"/>
    </source>
</evidence>
<evidence type="ECO:0000256" key="1">
    <source>
        <dbReference type="ARBA" id="ARBA00004141"/>
    </source>
</evidence>
<comment type="subcellular location">
    <subcellularLocation>
        <location evidence="1">Membrane</location>
        <topology evidence="1">Multi-pass membrane protein</topology>
    </subcellularLocation>
</comment>
<dbReference type="InterPro" id="IPR002549">
    <property type="entry name" value="AI-2E-like"/>
</dbReference>
<keyword evidence="5 6" id="KW-0472">Membrane</keyword>
<evidence type="ECO:0000256" key="2">
    <source>
        <dbReference type="ARBA" id="ARBA00009773"/>
    </source>
</evidence>
<comment type="caution">
    <text evidence="7">The sequence shown here is derived from an EMBL/GenBank/DDBJ whole genome shotgun (WGS) entry which is preliminary data.</text>
</comment>
<feature type="transmembrane region" description="Helical" evidence="6">
    <location>
        <begin position="119"/>
        <end position="150"/>
    </location>
</feature>
<evidence type="ECO:0000256" key="5">
    <source>
        <dbReference type="ARBA" id="ARBA00023136"/>
    </source>
</evidence>
<feature type="transmembrane region" description="Helical" evidence="6">
    <location>
        <begin position="86"/>
        <end position="104"/>
    </location>
</feature>
<protein>
    <submittedName>
        <fullName evidence="7">AI-2E family transporter</fullName>
    </submittedName>
</protein>
<evidence type="ECO:0000256" key="3">
    <source>
        <dbReference type="ARBA" id="ARBA00022692"/>
    </source>
</evidence>
<feature type="transmembrane region" description="Helical" evidence="6">
    <location>
        <begin position="27"/>
        <end position="44"/>
    </location>
</feature>
<proteinExistence type="inferred from homology"/>
<evidence type="ECO:0000256" key="6">
    <source>
        <dbReference type="SAM" id="Phobius"/>
    </source>
</evidence>
<dbReference type="RefSeq" id="WP_262429334.1">
    <property type="nucleotide sequence ID" value="NZ_JACRTG010000016.1"/>
</dbReference>
<name>A0A926EWL5_9FIRM</name>
<comment type="similarity">
    <text evidence="2">Belongs to the autoinducer-2 exporter (AI-2E) (TC 2.A.86) family.</text>
</comment>
<dbReference type="GO" id="GO:0016020">
    <property type="term" value="C:membrane"/>
    <property type="evidence" value="ECO:0007669"/>
    <property type="project" value="UniProtKB-SubCell"/>
</dbReference>
<gene>
    <name evidence="7" type="ORF">H8707_06515</name>
</gene>
<feature type="transmembrane region" description="Helical" evidence="6">
    <location>
        <begin position="50"/>
        <end position="74"/>
    </location>
</feature>
<dbReference type="Pfam" id="PF01594">
    <property type="entry name" value="AI-2E_transport"/>
    <property type="match status" value="1"/>
</dbReference>
<sequence>MDNRPNLFKEIVKDTGKGIRGFLKSRLIIMFITFIILSIGLTIIDAPFAIPIAILISILDIIPILGAGIVLIPWSFVSYFWTNKEFGINLAILYMVMTILKQFIEPKILGDQIGVRPLYTFIATIVGSIILGPIGVLLGPLIAVVINSIIRVNKNLNRKK</sequence>
<reference evidence="7" key="1">
    <citation type="submission" date="2020-08" db="EMBL/GenBank/DDBJ databases">
        <title>Genome public.</title>
        <authorList>
            <person name="Liu C."/>
            <person name="Sun Q."/>
        </authorList>
    </citation>
    <scope>NUCLEOTIDE SEQUENCE</scope>
    <source>
        <strain evidence="7">BX21</strain>
    </source>
</reference>
<dbReference type="AlphaFoldDB" id="A0A926EWL5"/>
<evidence type="ECO:0000256" key="4">
    <source>
        <dbReference type="ARBA" id="ARBA00022989"/>
    </source>
</evidence>
<dbReference type="Proteomes" id="UP000601171">
    <property type="component" value="Unassembled WGS sequence"/>
</dbReference>
<organism evidence="7 8">
    <name type="scientific">Paratissierella segnis</name>
    <dbReference type="NCBI Taxonomy" id="2763679"/>
    <lineage>
        <taxon>Bacteria</taxon>
        <taxon>Bacillati</taxon>
        <taxon>Bacillota</taxon>
        <taxon>Tissierellia</taxon>
        <taxon>Tissierellales</taxon>
        <taxon>Tissierellaceae</taxon>
        <taxon>Paratissierella</taxon>
    </lineage>
</organism>
<dbReference type="PANTHER" id="PTHR21716:SF68">
    <property type="entry name" value="TRANSPORT PROTEIN YTVI-RELATED"/>
    <property type="match status" value="1"/>
</dbReference>
<accession>A0A926EWL5</accession>
<keyword evidence="3 6" id="KW-0812">Transmembrane</keyword>